<dbReference type="EMBL" id="JACOOO010000033">
    <property type="protein sequence ID" value="MBC5630042.1"/>
    <property type="molecule type" value="Genomic_DNA"/>
</dbReference>
<sequence length="137" mass="16212">MIRGIIILMMLFNFAEVPYNLEYEDKVETTLNINEYSSPREVIKIDEILEDKSGALSEQERESLIGLKDKLKNYQVLSQEDVDFIRDCDLKIIRTKLGDVKFEEYSKLITKRATKEEFNQDERIRLFQLEKEIKGIN</sequence>
<protein>
    <submittedName>
        <fullName evidence="1">Uncharacterized protein</fullName>
    </submittedName>
</protein>
<dbReference type="Proteomes" id="UP000596929">
    <property type="component" value="Unassembled WGS sequence"/>
</dbReference>
<comment type="caution">
    <text evidence="1">The sequence shown here is derived from an EMBL/GenBank/DDBJ whole genome shotgun (WGS) entry which is preliminary data.</text>
</comment>
<dbReference type="RefSeq" id="WP_032119250.1">
    <property type="nucleotide sequence ID" value="NZ_JACOOO010000033.1"/>
</dbReference>
<reference evidence="1 2" key="1">
    <citation type="submission" date="2020-08" db="EMBL/GenBank/DDBJ databases">
        <title>Genome public.</title>
        <authorList>
            <person name="Liu C."/>
            <person name="Sun Q."/>
        </authorList>
    </citation>
    <scope>NUCLEOTIDE SEQUENCE [LARGE SCALE GENOMIC DNA]</scope>
    <source>
        <strain evidence="1 2">NSJ-6</strain>
    </source>
</reference>
<evidence type="ECO:0000313" key="2">
    <source>
        <dbReference type="Proteomes" id="UP000596929"/>
    </source>
</evidence>
<evidence type="ECO:0000313" key="1">
    <source>
        <dbReference type="EMBL" id="MBC5630042.1"/>
    </source>
</evidence>
<organism evidence="1 2">
    <name type="scientific">Clostridium hominis</name>
    <dbReference type="NCBI Taxonomy" id="2763036"/>
    <lineage>
        <taxon>Bacteria</taxon>
        <taxon>Bacillati</taxon>
        <taxon>Bacillota</taxon>
        <taxon>Clostridia</taxon>
        <taxon>Eubacteriales</taxon>
        <taxon>Clostridiaceae</taxon>
        <taxon>Clostridium</taxon>
    </lineage>
</organism>
<gene>
    <name evidence="1" type="ORF">H8S20_14305</name>
</gene>
<keyword evidence="2" id="KW-1185">Reference proteome</keyword>
<accession>A0ABR7DFX4</accession>
<name>A0ABR7DFX4_9CLOT</name>
<proteinExistence type="predicted"/>